<dbReference type="GO" id="GO:0003714">
    <property type="term" value="F:transcription corepressor activity"/>
    <property type="evidence" value="ECO:0007669"/>
    <property type="project" value="TreeGrafter"/>
</dbReference>
<evidence type="ECO:0000256" key="8">
    <source>
        <dbReference type="ARBA" id="ARBA00023186"/>
    </source>
</evidence>
<keyword evidence="8" id="KW-0143">Chaperone</keyword>
<dbReference type="InterPro" id="IPR038298">
    <property type="entry name" value="Daxx_N_sf"/>
</dbReference>
<dbReference type="GO" id="GO:0005737">
    <property type="term" value="C:cytoplasm"/>
    <property type="evidence" value="ECO:0007669"/>
    <property type="project" value="UniProtKB-SubCell"/>
</dbReference>
<evidence type="ECO:0000256" key="9">
    <source>
        <dbReference type="ARBA" id="ARBA00023242"/>
    </source>
</evidence>
<sequence>SVVLEEFKTLIQPVPKDKGNTFNRAEYQVSPVLTKRTEEANRVMTEFLDACIPHLRERDLRYILERLKSLLCQTNLHYLASHGFQHNVIQLTKSIRSEGLAYMHLKNLTDELRAHREKKPKEKEQPQNSAPPAATPTATPAAGMQASTSGVAGHLNQSGAVARPASPRSLPNTGASNKPPAAEVSGLRGSRSGPPSPSSVSSTTAVQKPNSPRISIGEQPGTSGPAGSVGNPGHGRKEMGREVKEQRQWNGAGCHLNKNNGPSRRDAKNIEKLREYLLELCKHIRKLREEEVDLNEDDEASAYIQEDRLTKRAWNVWRKICKLEGKRPRTGCEQEKPFKFTETHYHQAITEGVESLVNKKIFPDFTDIRNLVKRANEQEDLGFGPGEIQTIAEEVFTKVGQQLQRRRQKDELVNVMAYLEDYCGSLGHDPAESDPVLKAKLEENAKVYSKKMDDVIQAYVNKQQELKLEPQEVKEEDCDRSPDPEGNNSSEDEEGDKKDNSIEDDMKNLEKDHLLNSSVSEGEQGAEEKAGDVCKPLCAAGSPASLAAKESSKSPVAADELGLAPTGYSNSATQLSIKPVPGGPLSSGPSGDSSGIAQLNSIPVCTSADVTITRVPATTTGAAELTIITVPVATATTHRSISQVPIATAKGEGRHGTKNGTIVMPELSIFKIVDDKVNPGPKDGSNGRKLPVKRQRCSPEKGRGEHVITILSDDDEASVPPAKTTKC</sequence>
<evidence type="ECO:0000256" key="10">
    <source>
        <dbReference type="SAM" id="MobiDB-lite"/>
    </source>
</evidence>
<feature type="domain" description="Daxx histone-binding" evidence="11">
    <location>
        <begin position="374"/>
        <end position="460"/>
    </location>
</feature>
<reference evidence="12" key="1">
    <citation type="journal article" date="2017" name="Front. Cell. Infect. Microbiol.">
        <title>The Distinct Transcriptional Response of the Midgut of Amblyomma sculptum and Amblyomma aureolatum Ticks to Rickettsia rickettsii Correlates to Their Differences in Susceptibility to Infection.</title>
        <authorList>
            <person name="Martins L.A."/>
            <person name="Galletti M.F.B.M."/>
            <person name="Ribeiro J.M."/>
            <person name="Fujita A."/>
            <person name="Costa F.B."/>
            <person name="Labruna M.B."/>
            <person name="Daffre S."/>
            <person name="Fogaca A.C."/>
        </authorList>
    </citation>
    <scope>NUCLEOTIDE SEQUENCE</scope>
</reference>
<feature type="compositionally biased region" description="Basic and acidic residues" evidence="10">
    <location>
        <begin position="697"/>
        <end position="706"/>
    </location>
</feature>
<protein>
    <submittedName>
        <fullName evidence="12">Putative histone binding domain of the death-domain associated protein</fullName>
    </submittedName>
</protein>
<dbReference type="GO" id="GO:0042981">
    <property type="term" value="P:regulation of apoptotic process"/>
    <property type="evidence" value="ECO:0007669"/>
    <property type="project" value="TreeGrafter"/>
</dbReference>
<dbReference type="EMBL" id="GFAC01000771">
    <property type="protein sequence ID" value="JAT98417.1"/>
    <property type="molecule type" value="mRNA"/>
</dbReference>
<feature type="non-terminal residue" evidence="12">
    <location>
        <position position="1"/>
    </location>
</feature>
<evidence type="ECO:0000256" key="5">
    <source>
        <dbReference type="ARBA" id="ARBA00022490"/>
    </source>
</evidence>
<evidence type="ECO:0000256" key="2">
    <source>
        <dbReference type="ARBA" id="ARBA00004286"/>
    </source>
</evidence>
<evidence type="ECO:0000256" key="7">
    <source>
        <dbReference type="ARBA" id="ARBA00023054"/>
    </source>
</evidence>
<dbReference type="GO" id="GO:0050681">
    <property type="term" value="F:nuclear androgen receptor binding"/>
    <property type="evidence" value="ECO:0007669"/>
    <property type="project" value="TreeGrafter"/>
</dbReference>
<dbReference type="PANTHER" id="PTHR12766:SF7">
    <property type="entry name" value="DEATH DOMAIN-ASSOCIATED PROTEIN 6"/>
    <property type="match status" value="1"/>
</dbReference>
<feature type="compositionally biased region" description="Low complexity" evidence="10">
    <location>
        <begin position="184"/>
        <end position="202"/>
    </location>
</feature>
<dbReference type="Gene3D" id="1.10.8.810">
    <property type="entry name" value="Daxx helical bundle domain"/>
    <property type="match status" value="1"/>
</dbReference>
<evidence type="ECO:0000256" key="1">
    <source>
        <dbReference type="ARBA" id="ARBA00004123"/>
    </source>
</evidence>
<dbReference type="Pfam" id="PF20920">
    <property type="entry name" value="DAXX_hist_bd"/>
    <property type="match status" value="1"/>
</dbReference>
<evidence type="ECO:0000256" key="3">
    <source>
        <dbReference type="ARBA" id="ARBA00004496"/>
    </source>
</evidence>
<feature type="compositionally biased region" description="Polar residues" evidence="10">
    <location>
        <begin position="145"/>
        <end position="159"/>
    </location>
</feature>
<evidence type="ECO:0000259" key="11">
    <source>
        <dbReference type="Pfam" id="PF20920"/>
    </source>
</evidence>
<evidence type="ECO:0000256" key="4">
    <source>
        <dbReference type="ARBA" id="ARBA00022454"/>
    </source>
</evidence>
<feature type="region of interest" description="Disordered" evidence="10">
    <location>
        <begin position="116"/>
        <end position="267"/>
    </location>
</feature>
<keyword evidence="7" id="KW-0175">Coiled coil</keyword>
<dbReference type="GO" id="GO:0006334">
    <property type="term" value="P:nucleosome assembly"/>
    <property type="evidence" value="ECO:0007669"/>
    <property type="project" value="TreeGrafter"/>
</dbReference>
<dbReference type="GO" id="GO:0005694">
    <property type="term" value="C:chromosome"/>
    <property type="evidence" value="ECO:0007669"/>
    <property type="project" value="UniProtKB-SubCell"/>
</dbReference>
<evidence type="ECO:0000313" key="12">
    <source>
        <dbReference type="EMBL" id="JAT98417.1"/>
    </source>
</evidence>
<feature type="compositionally biased region" description="Basic and acidic residues" evidence="10">
    <location>
        <begin position="467"/>
        <end position="483"/>
    </location>
</feature>
<evidence type="ECO:0000256" key="6">
    <source>
        <dbReference type="ARBA" id="ARBA00022703"/>
    </source>
</evidence>
<feature type="compositionally biased region" description="Low complexity" evidence="10">
    <location>
        <begin position="126"/>
        <end position="142"/>
    </location>
</feature>
<comment type="subcellular location">
    <subcellularLocation>
        <location evidence="2">Chromosome</location>
    </subcellularLocation>
    <subcellularLocation>
        <location evidence="3">Cytoplasm</location>
    </subcellularLocation>
    <subcellularLocation>
        <location evidence="1">Nucleus</location>
    </subcellularLocation>
</comment>
<keyword evidence="4" id="KW-0158">Chromosome</keyword>
<keyword evidence="5" id="KW-0963">Cytoplasm</keyword>
<organism evidence="12">
    <name type="scientific">Amblyomma aureolatum</name>
    <dbReference type="NCBI Taxonomy" id="187763"/>
    <lineage>
        <taxon>Eukaryota</taxon>
        <taxon>Metazoa</taxon>
        <taxon>Ecdysozoa</taxon>
        <taxon>Arthropoda</taxon>
        <taxon>Chelicerata</taxon>
        <taxon>Arachnida</taxon>
        <taxon>Acari</taxon>
        <taxon>Parasitiformes</taxon>
        <taxon>Ixodida</taxon>
        <taxon>Ixodoidea</taxon>
        <taxon>Ixodidae</taxon>
        <taxon>Amblyomminae</taxon>
        <taxon>Amblyomma</taxon>
    </lineage>
</organism>
<keyword evidence="9" id="KW-0539">Nucleus</keyword>
<dbReference type="GO" id="GO:0003713">
    <property type="term" value="F:transcription coactivator activity"/>
    <property type="evidence" value="ECO:0007669"/>
    <property type="project" value="TreeGrafter"/>
</dbReference>
<keyword evidence="6" id="KW-0053">Apoptosis</keyword>
<feature type="region of interest" description="Disordered" evidence="10">
    <location>
        <begin position="678"/>
        <end position="727"/>
    </location>
</feature>
<dbReference type="Gene3D" id="1.20.58.2170">
    <property type="match status" value="1"/>
</dbReference>
<dbReference type="InterPro" id="IPR046378">
    <property type="entry name" value="DAXX_histone-bd"/>
</dbReference>
<feature type="compositionally biased region" description="Polar residues" evidence="10">
    <location>
        <begin position="203"/>
        <end position="213"/>
    </location>
</feature>
<dbReference type="GO" id="GO:0042393">
    <property type="term" value="F:histone binding"/>
    <property type="evidence" value="ECO:0007669"/>
    <property type="project" value="InterPro"/>
</dbReference>
<proteinExistence type="evidence at transcript level"/>
<feature type="compositionally biased region" description="Basic and acidic residues" evidence="10">
    <location>
        <begin position="235"/>
        <end position="247"/>
    </location>
</feature>
<dbReference type="GO" id="GO:0016605">
    <property type="term" value="C:PML body"/>
    <property type="evidence" value="ECO:0007669"/>
    <property type="project" value="TreeGrafter"/>
</dbReference>
<name>A0A1E1XGL1_9ACAR</name>
<dbReference type="GO" id="GO:0006915">
    <property type="term" value="P:apoptotic process"/>
    <property type="evidence" value="ECO:0007669"/>
    <property type="project" value="UniProtKB-KW"/>
</dbReference>
<feature type="compositionally biased region" description="Basic and acidic residues" evidence="10">
    <location>
        <begin position="116"/>
        <end position="125"/>
    </location>
</feature>
<dbReference type="AlphaFoldDB" id="A0A1E1XGL1"/>
<feature type="region of interest" description="Disordered" evidence="10">
    <location>
        <begin position="467"/>
        <end position="502"/>
    </location>
</feature>
<accession>A0A1E1XGL1</accession>
<dbReference type="InterPro" id="IPR046426">
    <property type="entry name" value="DAXX_histone-bd_sf"/>
</dbReference>
<dbReference type="PANTHER" id="PTHR12766">
    <property type="entry name" value="DEATH DOMAIN-ASSOCIATED PROTEIN 6 DAXX"/>
    <property type="match status" value="1"/>
</dbReference>